<dbReference type="NCBIfam" id="TIGR00229">
    <property type="entry name" value="sensory_box"/>
    <property type="match status" value="1"/>
</dbReference>
<reference evidence="7 8" key="1">
    <citation type="submission" date="2018-02" db="EMBL/GenBank/DDBJ databases">
        <title>Genomic Encyclopedia of Archaeal and Bacterial Type Strains, Phase II (KMG-II): from individual species to whole genera.</title>
        <authorList>
            <person name="Goeker M."/>
        </authorList>
    </citation>
    <scope>NUCLEOTIDE SEQUENCE [LARGE SCALE GENOMIC DNA]</scope>
    <source>
        <strain evidence="7 8">DSM 21165</strain>
    </source>
</reference>
<dbReference type="InterPro" id="IPR052162">
    <property type="entry name" value="Sensor_kinase/Photoreceptor"/>
</dbReference>
<dbReference type="PROSITE" id="PS50109">
    <property type="entry name" value="HIS_KIN"/>
    <property type="match status" value="1"/>
</dbReference>
<feature type="domain" description="Histidine kinase" evidence="6">
    <location>
        <begin position="166"/>
        <end position="379"/>
    </location>
</feature>
<dbReference type="InterPro" id="IPR035965">
    <property type="entry name" value="PAS-like_dom_sf"/>
</dbReference>
<evidence type="ECO:0000256" key="2">
    <source>
        <dbReference type="ARBA" id="ARBA00012438"/>
    </source>
</evidence>
<dbReference type="Gene3D" id="3.30.565.10">
    <property type="entry name" value="Histidine kinase-like ATPase, C-terminal domain"/>
    <property type="match status" value="1"/>
</dbReference>
<evidence type="ECO:0000313" key="7">
    <source>
        <dbReference type="EMBL" id="PQV46306.1"/>
    </source>
</evidence>
<keyword evidence="3" id="KW-0597">Phosphoprotein</keyword>
<comment type="caution">
    <text evidence="7">The sequence shown here is derived from an EMBL/GenBank/DDBJ whole genome shotgun (WGS) entry which is preliminary data.</text>
</comment>
<evidence type="ECO:0000256" key="3">
    <source>
        <dbReference type="ARBA" id="ARBA00022553"/>
    </source>
</evidence>
<dbReference type="Gene3D" id="3.30.450.20">
    <property type="entry name" value="PAS domain"/>
    <property type="match status" value="1"/>
</dbReference>
<evidence type="ECO:0000256" key="1">
    <source>
        <dbReference type="ARBA" id="ARBA00000085"/>
    </source>
</evidence>
<evidence type="ECO:0000313" key="8">
    <source>
        <dbReference type="Proteomes" id="UP000251545"/>
    </source>
</evidence>
<dbReference type="InterPro" id="IPR036890">
    <property type="entry name" value="HATPase_C_sf"/>
</dbReference>
<dbReference type="EC" id="2.7.13.3" evidence="2"/>
<name>A0A362WXP9_9FLAO</name>
<sequence>MNLFKMAFFNNHNKQEMPEKTKSNLALEYSSIGVWEYEAKENRVYFSEGSKQIIGVTNNNFGKNPNDWNNRVHPDDKDKYFQDFQDHVDGLAPMYDNIHRVKCMDGTYKWIRDRGKVVEWFPSGKYKRIIGTHTDVTALKKAESITKNALDIASKQNNRLKNFAHIVTHNLKQHTGNLESLLEFYAETNDDKEKEEIFNHLLSLSNSLSKTIKDLNNIVSVQANKNRKTEKIYLAEGVDNTIKMLDVVIKKSKATINNNIDKKLFIHFNNSYFESVIQNLIGNSIKYKHPDRNPIVTIDCAYDKEKLELKVSDNGLGIDLKKYGNDIFGLYKTFHHNKDAEGVGLYLVKNQIESYGGRILLDSEVGKGATFTIIAPNQKASTVG</sequence>
<dbReference type="InterPro" id="IPR005467">
    <property type="entry name" value="His_kinase_dom"/>
</dbReference>
<protein>
    <recommendedName>
        <fullName evidence="2">histidine kinase</fullName>
        <ecNumber evidence="2">2.7.13.3</ecNumber>
    </recommendedName>
</protein>
<evidence type="ECO:0000256" key="4">
    <source>
        <dbReference type="ARBA" id="ARBA00022679"/>
    </source>
</evidence>
<dbReference type="Pfam" id="PF08447">
    <property type="entry name" value="PAS_3"/>
    <property type="match status" value="1"/>
</dbReference>
<organism evidence="7 8">
    <name type="scientific">Jejuia pallidilutea</name>
    <dbReference type="NCBI Taxonomy" id="504487"/>
    <lineage>
        <taxon>Bacteria</taxon>
        <taxon>Pseudomonadati</taxon>
        <taxon>Bacteroidota</taxon>
        <taxon>Flavobacteriia</taxon>
        <taxon>Flavobacteriales</taxon>
        <taxon>Flavobacteriaceae</taxon>
        <taxon>Jejuia</taxon>
    </lineage>
</organism>
<dbReference type="InterPro" id="IPR013655">
    <property type="entry name" value="PAS_fold_3"/>
</dbReference>
<dbReference type="InterPro" id="IPR000014">
    <property type="entry name" value="PAS"/>
</dbReference>
<keyword evidence="4" id="KW-0808">Transferase</keyword>
<dbReference type="PANTHER" id="PTHR43304">
    <property type="entry name" value="PHYTOCHROME-LIKE PROTEIN CPH1"/>
    <property type="match status" value="1"/>
</dbReference>
<dbReference type="Proteomes" id="UP000251545">
    <property type="component" value="Unassembled WGS sequence"/>
</dbReference>
<evidence type="ECO:0000259" key="6">
    <source>
        <dbReference type="PROSITE" id="PS50109"/>
    </source>
</evidence>
<dbReference type="SMART" id="SM00387">
    <property type="entry name" value="HATPase_c"/>
    <property type="match status" value="1"/>
</dbReference>
<comment type="catalytic activity">
    <reaction evidence="1">
        <text>ATP + protein L-histidine = ADP + protein N-phospho-L-histidine.</text>
        <dbReference type="EC" id="2.7.13.3"/>
    </reaction>
</comment>
<proteinExistence type="predicted"/>
<dbReference type="InterPro" id="IPR004358">
    <property type="entry name" value="Sig_transdc_His_kin-like_C"/>
</dbReference>
<dbReference type="InterPro" id="IPR003594">
    <property type="entry name" value="HATPase_dom"/>
</dbReference>
<dbReference type="SMART" id="SM00086">
    <property type="entry name" value="PAC"/>
    <property type="match status" value="1"/>
</dbReference>
<dbReference type="AlphaFoldDB" id="A0A362WXP9"/>
<dbReference type="PRINTS" id="PR00344">
    <property type="entry name" value="BCTRLSENSOR"/>
</dbReference>
<dbReference type="PANTHER" id="PTHR43304:SF1">
    <property type="entry name" value="PAC DOMAIN-CONTAINING PROTEIN"/>
    <property type="match status" value="1"/>
</dbReference>
<evidence type="ECO:0000256" key="5">
    <source>
        <dbReference type="ARBA" id="ARBA00022777"/>
    </source>
</evidence>
<dbReference type="SUPFAM" id="SSF55785">
    <property type="entry name" value="PYP-like sensor domain (PAS domain)"/>
    <property type="match status" value="1"/>
</dbReference>
<dbReference type="SUPFAM" id="SSF55874">
    <property type="entry name" value="ATPase domain of HSP90 chaperone/DNA topoisomerase II/histidine kinase"/>
    <property type="match status" value="1"/>
</dbReference>
<dbReference type="EMBL" id="PVEO01000010">
    <property type="protein sequence ID" value="PQV46306.1"/>
    <property type="molecule type" value="Genomic_DNA"/>
</dbReference>
<dbReference type="Pfam" id="PF02518">
    <property type="entry name" value="HATPase_c"/>
    <property type="match status" value="1"/>
</dbReference>
<keyword evidence="5" id="KW-0418">Kinase</keyword>
<dbReference type="InterPro" id="IPR001610">
    <property type="entry name" value="PAC"/>
</dbReference>
<accession>A0A362WXP9</accession>
<dbReference type="GO" id="GO:0004673">
    <property type="term" value="F:protein histidine kinase activity"/>
    <property type="evidence" value="ECO:0007669"/>
    <property type="project" value="UniProtKB-EC"/>
</dbReference>
<gene>
    <name evidence="7" type="ORF">CLV33_110104</name>
</gene>